<sequence length="373" mass="39142">MHKRWRAGFLGLALLLAGWSAKAHAQDPNTDFGAYRALFSVAALGPARGPAAVTGYTLHYRGATSHAAFGLAALPDGRSVWRFVTGQPDVAAAREAVQLACNRDAARLLGAGHGCRVIAADGTVETLGRPAFRTIEAAIGPFRAAPLMFRHGPQSAEGVVVWSHGYGGRASDHRQRSAPGVLALLNDAGWDVMRFDRDPAEDDLPVALAGLRRGLPLLREAGYRRIVLAGQSRGGWQSVMLAAEQPEAVHAVLAFAPAAHGEAARPNNLAAASEDFRRLLAGLPPAGPRLAVAVFADDPFDPDPAARAALVAEAATRRSAPTLALFPEPPIRGHSGVNDWRFTRALGPCVLTLVQAPAGAAPRGVRRRPCGGG</sequence>
<dbReference type="Gene3D" id="3.40.50.1820">
    <property type="entry name" value="alpha/beta hydrolase"/>
    <property type="match status" value="1"/>
</dbReference>
<organism evidence="2 3">
    <name type="scientific">Neoroseomonas terrae</name>
    <dbReference type="NCBI Taxonomy" id="424799"/>
    <lineage>
        <taxon>Bacteria</taxon>
        <taxon>Pseudomonadati</taxon>
        <taxon>Pseudomonadota</taxon>
        <taxon>Alphaproteobacteria</taxon>
        <taxon>Acetobacterales</taxon>
        <taxon>Acetobacteraceae</taxon>
        <taxon>Neoroseomonas</taxon>
    </lineage>
</organism>
<evidence type="ECO:0000256" key="1">
    <source>
        <dbReference type="SAM" id="SignalP"/>
    </source>
</evidence>
<protein>
    <recommendedName>
        <fullName evidence="4">Alpha/beta hydrolase</fullName>
    </recommendedName>
</protein>
<reference evidence="3" key="1">
    <citation type="journal article" date="2021" name="Syst. Appl. Microbiol.">
        <title>Roseomonas hellenica sp. nov., isolated from roots of wild-growing Alkanna tinctoria.</title>
        <authorList>
            <person name="Rat A."/>
            <person name="Naranjo H.D."/>
            <person name="Lebbe L."/>
            <person name="Cnockaert M."/>
            <person name="Krigas N."/>
            <person name="Grigoriadou K."/>
            <person name="Maloupa E."/>
            <person name="Willems A."/>
        </authorList>
    </citation>
    <scope>NUCLEOTIDE SEQUENCE [LARGE SCALE GENOMIC DNA]</scope>
    <source>
        <strain evidence="3">LMG 31159</strain>
    </source>
</reference>
<dbReference type="RefSeq" id="WP_211866732.1">
    <property type="nucleotide sequence ID" value="NZ_JAAEDI010000005.1"/>
</dbReference>
<proteinExistence type="predicted"/>
<accession>A0ABS5EDH4</accession>
<dbReference type="Proteomes" id="UP000698752">
    <property type="component" value="Unassembled WGS sequence"/>
</dbReference>
<name>A0ABS5EDH4_9PROT</name>
<dbReference type="SUPFAM" id="SSF53474">
    <property type="entry name" value="alpha/beta-Hydrolases"/>
    <property type="match status" value="1"/>
</dbReference>
<evidence type="ECO:0008006" key="4">
    <source>
        <dbReference type="Google" id="ProtNLM"/>
    </source>
</evidence>
<evidence type="ECO:0000313" key="2">
    <source>
        <dbReference type="EMBL" id="MBR0649061.1"/>
    </source>
</evidence>
<comment type="caution">
    <text evidence="2">The sequence shown here is derived from an EMBL/GenBank/DDBJ whole genome shotgun (WGS) entry which is preliminary data.</text>
</comment>
<dbReference type="InterPro" id="IPR029058">
    <property type="entry name" value="AB_hydrolase_fold"/>
</dbReference>
<evidence type="ECO:0000313" key="3">
    <source>
        <dbReference type="Proteomes" id="UP000698752"/>
    </source>
</evidence>
<keyword evidence="1" id="KW-0732">Signal</keyword>
<dbReference type="EMBL" id="JAAEDI010000005">
    <property type="protein sequence ID" value="MBR0649061.1"/>
    <property type="molecule type" value="Genomic_DNA"/>
</dbReference>
<feature type="signal peptide" evidence="1">
    <location>
        <begin position="1"/>
        <end position="25"/>
    </location>
</feature>
<gene>
    <name evidence="2" type="ORF">GXW78_05260</name>
</gene>
<keyword evidence="3" id="KW-1185">Reference proteome</keyword>
<feature type="chain" id="PRO_5046543987" description="Alpha/beta hydrolase" evidence="1">
    <location>
        <begin position="26"/>
        <end position="373"/>
    </location>
</feature>